<comment type="function">
    <text evidence="10">Very low-fidelity DNA ligase that seals nicks in double-stranded DNA during DNA repair. Together with the viral repair DNA polymerase X, fills the single nucleotide gaps generated by the AP endonuclease. It is not essential for viral replication and recombination. Displays a very low adenylation activity towards DNA with 3'-dideoxy- or 3'-amino-terminated nicks compared to regular nick DNA.</text>
</comment>
<dbReference type="GO" id="GO:0044423">
    <property type="term" value="C:virion component"/>
    <property type="evidence" value="ECO:0007669"/>
    <property type="project" value="UniProtKB-KW"/>
</dbReference>
<evidence type="ECO:0000256" key="8">
    <source>
        <dbReference type="ARBA" id="ARBA00023204"/>
    </source>
</evidence>
<dbReference type="GO" id="GO:0006260">
    <property type="term" value="P:DNA replication"/>
    <property type="evidence" value="ECO:0007669"/>
    <property type="project" value="UniProtKB-KW"/>
</dbReference>
<dbReference type="PANTHER" id="PTHR47810:SF5">
    <property type="entry name" value="LIGASE, PUTATIVE-RELATED"/>
    <property type="match status" value="1"/>
</dbReference>
<dbReference type="RefSeq" id="YP_009833488.1">
    <property type="nucleotide sequence ID" value="NC_048664.1"/>
</dbReference>
<evidence type="ECO:0000256" key="7">
    <source>
        <dbReference type="ARBA" id="ARBA00022844"/>
    </source>
</evidence>
<dbReference type="KEGG" id="vg:55603543"/>
<reference evidence="13 14" key="1">
    <citation type="submission" date="2020-01" db="EMBL/GenBank/DDBJ databases">
        <title>Isolation, characterization and genomic analysis of a lytic bacteriophage vB_CsaP_009 infecting Cronobacter.</title>
        <authorList>
            <person name="Soleimani-Delfan A."/>
            <person name="Shahin K."/>
            <person name="Barazandeh M."/>
            <person name="Komijani M."/>
        </authorList>
    </citation>
    <scope>NUCLEOTIDE SEQUENCE [LARGE SCALE GENOMIC DNA]</scope>
</reference>
<keyword evidence="4 13" id="KW-0436">Ligase</keyword>
<evidence type="ECO:0000256" key="9">
    <source>
        <dbReference type="ARBA" id="ARBA00032896"/>
    </source>
</evidence>
<dbReference type="GO" id="GO:0005524">
    <property type="term" value="F:ATP binding"/>
    <property type="evidence" value="ECO:0007669"/>
    <property type="project" value="InterPro"/>
</dbReference>
<dbReference type="Gene3D" id="3.30.1490.70">
    <property type="match status" value="1"/>
</dbReference>
<dbReference type="InterPro" id="IPR029319">
    <property type="entry name" value="DNA_ligase_OB"/>
</dbReference>
<evidence type="ECO:0000256" key="1">
    <source>
        <dbReference type="ARBA" id="ARBA00004328"/>
    </source>
</evidence>
<keyword evidence="8" id="KW-0234">DNA repair</keyword>
<dbReference type="InterPro" id="IPR012340">
    <property type="entry name" value="NA-bd_OB-fold"/>
</dbReference>
<dbReference type="Pfam" id="PF01068">
    <property type="entry name" value="DNA_ligase_A_M"/>
    <property type="match status" value="1"/>
</dbReference>
<dbReference type="GeneID" id="55603543"/>
<evidence type="ECO:0000256" key="3">
    <source>
        <dbReference type="ARBA" id="ARBA00013308"/>
    </source>
</evidence>
<dbReference type="Pfam" id="PF14743">
    <property type="entry name" value="DNA_ligase_OB_2"/>
    <property type="match status" value="1"/>
</dbReference>
<dbReference type="SUPFAM" id="SSF50249">
    <property type="entry name" value="Nucleic acid-binding proteins"/>
    <property type="match status" value="1"/>
</dbReference>
<comment type="subcellular location">
    <subcellularLocation>
        <location evidence="1">Virion</location>
    </subcellularLocation>
</comment>
<dbReference type="Proteomes" id="UP000479051">
    <property type="component" value="Segment"/>
</dbReference>
<keyword evidence="14" id="KW-1185">Reference proteome</keyword>
<sequence length="368" mass="42298">MFKELFSLDKNGNFKHWTISVNGDTITVGHGRLGGKMVYRDTICKPKNVGRSNETTPEEQALLEAESKINKQIDKCYRWTKEEAKKVGQLLPMLAQNFLQNEHRIKFPCYVSTKLDGVRCIASIHLVDKEYTVKLTSRGGKDYECPDHIKRDLVELYIKTNIDKFDGELYIHGMPLQNIVSCVKKHNSDTLSLEFHIFDIPVEDIKWEQRFNGMLKKVQESCKRLGSIKVVDNILVNDKESASFLLDTFMKKGYEGLILRNTDGLYTFNNRSSDLQKWKIMKDAEALVLSVSEDKNGEGVLSCEMPDSKKIFKCKMKGTHEERLVDNQKDLIGKWITYSYQTLTEEGLPQFPVGLYVRDCDKNGEPTE</sequence>
<dbReference type="Gene3D" id="2.40.50.140">
    <property type="entry name" value="Nucleic acid-binding proteins"/>
    <property type="match status" value="1"/>
</dbReference>
<dbReference type="GO" id="GO:0006310">
    <property type="term" value="P:DNA recombination"/>
    <property type="evidence" value="ECO:0007669"/>
    <property type="project" value="InterPro"/>
</dbReference>
<evidence type="ECO:0000256" key="4">
    <source>
        <dbReference type="ARBA" id="ARBA00022598"/>
    </source>
</evidence>
<evidence type="ECO:0000259" key="12">
    <source>
        <dbReference type="Pfam" id="PF14743"/>
    </source>
</evidence>
<evidence type="ECO:0000256" key="2">
    <source>
        <dbReference type="ARBA" id="ARBA00007572"/>
    </source>
</evidence>
<feature type="domain" description="ATP-dependent DNA ligase family profile" evidence="11">
    <location>
        <begin position="92"/>
        <end position="279"/>
    </location>
</feature>
<evidence type="ECO:0000256" key="5">
    <source>
        <dbReference type="ARBA" id="ARBA00022705"/>
    </source>
</evidence>
<organism evidence="13 14">
    <name type="scientific">Cronobacter phage vB_CsaP_009</name>
    <dbReference type="NCBI Taxonomy" id="2699738"/>
    <lineage>
        <taxon>Viruses</taxon>
        <taxon>Duplodnaviria</taxon>
        <taxon>Heunggongvirae</taxon>
        <taxon>Uroviricota</taxon>
        <taxon>Caudoviricetes</taxon>
        <taxon>Grimontviridae</taxon>
        <taxon>Privateervirus</taxon>
        <taxon>Privateervirus pv009</taxon>
    </lineage>
</organism>
<keyword evidence="6" id="KW-0227">DNA damage</keyword>
<feature type="domain" description="DNA ligase OB-like" evidence="12">
    <location>
        <begin position="299"/>
        <end position="358"/>
    </location>
</feature>
<keyword evidence="5" id="KW-0235">DNA replication</keyword>
<name>A0A679FFE2_9CAUD</name>
<dbReference type="InterPro" id="IPR050326">
    <property type="entry name" value="NAD_dep_DNA_ligaseB"/>
</dbReference>
<evidence type="ECO:0000256" key="10">
    <source>
        <dbReference type="ARBA" id="ARBA00046002"/>
    </source>
</evidence>
<evidence type="ECO:0000259" key="11">
    <source>
        <dbReference type="Pfam" id="PF01068"/>
    </source>
</evidence>
<evidence type="ECO:0000313" key="14">
    <source>
        <dbReference type="Proteomes" id="UP000479051"/>
    </source>
</evidence>
<accession>A0A679FFE2</accession>
<dbReference type="PANTHER" id="PTHR47810">
    <property type="entry name" value="DNA LIGASE"/>
    <property type="match status" value="1"/>
</dbReference>
<comment type="similarity">
    <text evidence="2">Belongs to the ATP-dependent DNA ligase family.</text>
</comment>
<dbReference type="InterPro" id="IPR012310">
    <property type="entry name" value="DNA_ligase_ATP-dep_cent"/>
</dbReference>
<keyword evidence="7" id="KW-0946">Virion</keyword>
<evidence type="ECO:0000313" key="13">
    <source>
        <dbReference type="EMBL" id="BBU72755.1"/>
    </source>
</evidence>
<dbReference type="Gene3D" id="2.20.140.10">
    <property type="entry name" value="WGR domain"/>
    <property type="match status" value="1"/>
</dbReference>
<proteinExistence type="inferred from homology"/>
<dbReference type="Gene3D" id="3.30.470.30">
    <property type="entry name" value="DNA ligase/mRNA capping enzyme"/>
    <property type="match status" value="1"/>
</dbReference>
<dbReference type="EMBL" id="LC519601">
    <property type="protein sequence ID" value="BBU72755.1"/>
    <property type="molecule type" value="Genomic_DNA"/>
</dbReference>
<dbReference type="SUPFAM" id="SSF56091">
    <property type="entry name" value="DNA ligase/mRNA capping enzyme, catalytic domain"/>
    <property type="match status" value="1"/>
</dbReference>
<protein>
    <recommendedName>
        <fullName evidence="3">DNA ligase</fullName>
    </recommendedName>
    <alternativeName>
        <fullName evidence="9">Polydeoxyribonucleotide synthase [ATP]</fullName>
    </alternativeName>
</protein>
<dbReference type="GO" id="GO:0003910">
    <property type="term" value="F:DNA ligase (ATP) activity"/>
    <property type="evidence" value="ECO:0007669"/>
    <property type="project" value="InterPro"/>
</dbReference>
<dbReference type="GO" id="GO:0006281">
    <property type="term" value="P:DNA repair"/>
    <property type="evidence" value="ECO:0007669"/>
    <property type="project" value="UniProtKB-KW"/>
</dbReference>
<evidence type="ECO:0000256" key="6">
    <source>
        <dbReference type="ARBA" id="ARBA00022763"/>
    </source>
</evidence>